<dbReference type="Gene3D" id="3.40.50.2030">
    <property type="match status" value="2"/>
</dbReference>
<evidence type="ECO:0000313" key="7">
    <source>
        <dbReference type="EMBL" id="CEG12206.1"/>
    </source>
</evidence>
<dbReference type="Pfam" id="PF13183">
    <property type="entry name" value="Fer4_8"/>
    <property type="match status" value="1"/>
</dbReference>
<dbReference type="PROSITE" id="PS00198">
    <property type="entry name" value="4FE4S_FER_1"/>
    <property type="match status" value="3"/>
</dbReference>
<dbReference type="GO" id="GO:0046872">
    <property type="term" value="F:metal ion binding"/>
    <property type="evidence" value="ECO:0007669"/>
    <property type="project" value="UniProtKB-KW"/>
</dbReference>
<dbReference type="SUPFAM" id="SSF56821">
    <property type="entry name" value="Prismane protein-like"/>
    <property type="match status" value="2"/>
</dbReference>
<reference evidence="7" key="1">
    <citation type="submission" date="2014-09" db="EMBL/GenBank/DDBJ databases">
        <authorList>
            <person name="Probst J Alexander"/>
        </authorList>
    </citation>
    <scope>NUCLEOTIDE SEQUENCE</scope>
</reference>
<dbReference type="GO" id="GO:0042542">
    <property type="term" value="P:response to hydrogen peroxide"/>
    <property type="evidence" value="ECO:0007669"/>
    <property type="project" value="TreeGrafter"/>
</dbReference>
<keyword evidence="7" id="KW-0560">Oxidoreductase</keyword>
<dbReference type="GO" id="GO:0004601">
    <property type="term" value="F:peroxidase activity"/>
    <property type="evidence" value="ECO:0007669"/>
    <property type="project" value="TreeGrafter"/>
</dbReference>
<dbReference type="PANTHER" id="PTHR30109:SF6">
    <property type="entry name" value="ACETYL-COA DECARBONYLASE_SYNTHASE COMPLEX SUBUNIT ALPHA"/>
    <property type="match status" value="1"/>
</dbReference>
<dbReference type="SUPFAM" id="SSF46548">
    <property type="entry name" value="alpha-helical ferredoxin"/>
    <property type="match status" value="2"/>
</dbReference>
<dbReference type="InterPro" id="IPR009051">
    <property type="entry name" value="Helical_ferredxn"/>
</dbReference>
<evidence type="ECO:0000256" key="3">
    <source>
        <dbReference type="ARBA" id="ARBA00023004"/>
    </source>
</evidence>
<dbReference type="GO" id="GO:0051536">
    <property type="term" value="F:iron-sulfur cluster binding"/>
    <property type="evidence" value="ECO:0007669"/>
    <property type="project" value="UniProtKB-KW"/>
</dbReference>
<dbReference type="InterPro" id="IPR017896">
    <property type="entry name" value="4Fe4S_Fe-S-bd"/>
</dbReference>
<dbReference type="Pfam" id="PF03063">
    <property type="entry name" value="Prismane"/>
    <property type="match status" value="3"/>
</dbReference>
<protein>
    <submittedName>
        <fullName evidence="7">Putative CO dehydrogenase/acetyl-CoA synthase subunit alpha 1</fullName>
        <ecNumber evidence="7">1.2.99.2</ecNumber>
    </submittedName>
</protein>
<feature type="domain" description="4Fe-4S ferredoxin-type" evidence="6">
    <location>
        <begin position="622"/>
        <end position="652"/>
    </location>
</feature>
<name>A0A098E9L2_9ZZZZ</name>
<evidence type="ECO:0000256" key="4">
    <source>
        <dbReference type="ARBA" id="ARBA00023014"/>
    </source>
</evidence>
<keyword evidence="3" id="KW-0408">Iron</keyword>
<dbReference type="Gene3D" id="1.10.8.190">
    <property type="entry name" value="Carbon monoxide dehydrogenase alpha subunit. Chain M, domain 1"/>
    <property type="match status" value="1"/>
</dbReference>
<dbReference type="InterPro" id="IPR016099">
    <property type="entry name" value="Prismane-like_a/b-sand"/>
</dbReference>
<keyword evidence="1" id="KW-0533">Nickel</keyword>
<accession>A0A098E9L2</accession>
<evidence type="ECO:0000256" key="2">
    <source>
        <dbReference type="ARBA" id="ARBA00022723"/>
    </source>
</evidence>
<dbReference type="PROSITE" id="PS51379">
    <property type="entry name" value="4FE4S_FER_2"/>
    <property type="match status" value="4"/>
</dbReference>
<dbReference type="InterPro" id="IPR017900">
    <property type="entry name" value="4Fe4S_Fe_S_CS"/>
</dbReference>
<evidence type="ECO:0000256" key="5">
    <source>
        <dbReference type="SAM" id="MobiDB-lite"/>
    </source>
</evidence>
<feature type="domain" description="4Fe-4S ferredoxin-type" evidence="6">
    <location>
        <begin position="394"/>
        <end position="418"/>
    </location>
</feature>
<dbReference type="AlphaFoldDB" id="A0A098E9L2"/>
<keyword evidence="4" id="KW-0411">Iron-sulfur</keyword>
<dbReference type="PANTHER" id="PTHR30109">
    <property type="entry name" value="HYDROXYLAMINE REDUCTASE"/>
    <property type="match status" value="1"/>
</dbReference>
<gene>
    <name evidence="7" type="primary">cdhA1</name>
    <name evidence="7" type="ORF">MSIBF_A2020028</name>
</gene>
<dbReference type="Gene3D" id="1.10.1060.10">
    <property type="entry name" value="Alpha-helical ferredoxin"/>
    <property type="match status" value="2"/>
</dbReference>
<dbReference type="GO" id="GO:0050418">
    <property type="term" value="F:hydroxylamine reductase activity"/>
    <property type="evidence" value="ECO:0007669"/>
    <property type="project" value="TreeGrafter"/>
</dbReference>
<organism evidence="7">
    <name type="scientific">groundwater metagenome</name>
    <dbReference type="NCBI Taxonomy" id="717931"/>
    <lineage>
        <taxon>unclassified sequences</taxon>
        <taxon>metagenomes</taxon>
        <taxon>ecological metagenomes</taxon>
    </lineage>
</organism>
<dbReference type="EC" id="1.2.99.2" evidence="7"/>
<feature type="domain" description="4Fe-4S ferredoxin-type" evidence="6">
    <location>
        <begin position="710"/>
        <end position="741"/>
    </location>
</feature>
<proteinExistence type="predicted"/>
<dbReference type="InterPro" id="IPR011254">
    <property type="entry name" value="Prismane-like_sf"/>
</dbReference>
<feature type="region of interest" description="Disordered" evidence="5">
    <location>
        <begin position="436"/>
        <end position="464"/>
    </location>
</feature>
<evidence type="ECO:0000256" key="1">
    <source>
        <dbReference type="ARBA" id="ARBA00022596"/>
    </source>
</evidence>
<dbReference type="InterPro" id="IPR004137">
    <property type="entry name" value="HCP/CODH"/>
</dbReference>
<dbReference type="EMBL" id="CCXY01000116">
    <property type="protein sequence ID" value="CEG12206.1"/>
    <property type="molecule type" value="Genomic_DNA"/>
</dbReference>
<evidence type="ECO:0000259" key="6">
    <source>
        <dbReference type="PROSITE" id="PS51379"/>
    </source>
</evidence>
<dbReference type="Pfam" id="PF00037">
    <property type="entry name" value="Fer4"/>
    <property type="match status" value="1"/>
</dbReference>
<feature type="domain" description="4Fe-4S ferredoxin-type" evidence="6">
    <location>
        <begin position="663"/>
        <end position="692"/>
    </location>
</feature>
<keyword evidence="2" id="KW-0479">Metal-binding</keyword>
<sequence>MAIKSKNLKISIGEVEEEREYKELEGPTPNPDIADLRDWDLKLLNRYKPKYYGFIQQCQFCALGPCDLSDNRKGACGMTLERHLAREGLQLAITGASAHAAHGRHLIEALIEKSGRNFPLDTAENTEVKSPNIQLVCGYKQETIGDLERGLNYIEGQITKLASCLNVGTESSDFDFNSKALHAGMLDHVGMEICDIAQIAALNFPKGEPNPKLAEFGFGSVSKEKPVILCIGHNVLAGASAIDYAEANNKDVEICGICCTALDLGRYRTGAKIVGPLSYQLPYIRSGIADIVISDEQCIRVDILENLKKLKTPLIATTDKYVSGLEDLSDENSEVIIEKLMSREIPGCYLHTLEKLGEVAVKVAVMIKERKINERKRAENHNDGKTQNLNLNLYEGAIKKTSDCINCGLCIKSCPVGVDNRLIIRSINKIFNEKESETNEKAKDEKAKDEKAKDEKAKDEKAEENKAESKAQFLFCWEDVSENNVDFIKFLKRWNIESKDIAISKEDNVVRVIDKCTNSDLLAIKIKDNIIVEIKNEKFEFIVKEENGKLNIYEEAGKLKNKIINLLRQKEYSITSLAKEIGCSRQYIYNVLEKISKEKNNEISKRAFGKNTYYSLIKGLNEYYKITERVKECVECGNCTRNCPNNIQISDLIISIKEGKGIGAREISILKNCAMCGLCQEKCPKKINIKEVVRVERERTGIKDELKFLTREEILESIGKCIFCGRCESWCPKQIPIVSVFIEIYKDRLANDKAKISPGRGAIQDVEIRNVGQPIVFGEIPGILAAVGCSIWPNGGKELGEILEEFIKRNFIVVVSGCSAMAAASDYSGTYNLFEKYGGNFGPGNLVNVGSCVSNSHITGAAMKVANIFAKRNLRANFEEIADYILNRVGAVGLVWGAMSEKAVSIGNGVNRLGIPVILGPQGIKYRKELRGDVENPYENNSEIFEYERKNLGLLDRWKVYNTTNGEIFDSEPAPLHLSYAAKTKEEVMILISKLTLRPGDNTRGRSIKLSHYIDIYRKYSGKGKDAFPDDLDKFIRMEGDVPMAMADEIKEFLKSKNWKIRKIVDPTIVRRMANVK</sequence>